<dbReference type="InterPro" id="IPR051908">
    <property type="entry name" value="Ribosomal_N-acetyltransferase"/>
</dbReference>
<evidence type="ECO:0000313" key="2">
    <source>
        <dbReference type="EMBL" id="MBP2056833.1"/>
    </source>
</evidence>
<proteinExistence type="predicted"/>
<sequence length="150" mass="16374">MLSPLNDVTDWCTTAAHTLRESGDGIHFAVTDARTARLMGTVGLKKTDWRALVSEVGYWVCPWARGRGIAAEATKALAQWLLADQQFQRLELRAATENTASQKAALKAGFHRKGILRNAGFVHTGRVDLIVFSILRDDLTPPNNSAADTA</sequence>
<dbReference type="Gene3D" id="3.40.630.30">
    <property type="match status" value="1"/>
</dbReference>
<keyword evidence="3" id="KW-1185">Reference proteome</keyword>
<feature type="domain" description="N-acetyltransferase" evidence="1">
    <location>
        <begin position="1"/>
        <end position="137"/>
    </location>
</feature>
<name>A0ABS4MB33_9ACTN</name>
<evidence type="ECO:0000313" key="3">
    <source>
        <dbReference type="Proteomes" id="UP001519309"/>
    </source>
</evidence>
<dbReference type="Proteomes" id="UP001519309">
    <property type="component" value="Unassembled WGS sequence"/>
</dbReference>
<gene>
    <name evidence="2" type="ORF">J2Z21_009855</name>
</gene>
<dbReference type="PANTHER" id="PTHR43441:SF10">
    <property type="entry name" value="ACETYLTRANSFERASE"/>
    <property type="match status" value="1"/>
</dbReference>
<evidence type="ECO:0000259" key="1">
    <source>
        <dbReference type="PROSITE" id="PS51186"/>
    </source>
</evidence>
<dbReference type="PANTHER" id="PTHR43441">
    <property type="entry name" value="RIBOSOMAL-PROTEIN-SERINE ACETYLTRANSFERASE"/>
    <property type="match status" value="1"/>
</dbReference>
<dbReference type="RefSeq" id="WP_237281642.1">
    <property type="nucleotide sequence ID" value="NZ_CP016279.1"/>
</dbReference>
<dbReference type="SUPFAM" id="SSF55729">
    <property type="entry name" value="Acyl-CoA N-acyltransferases (Nat)"/>
    <property type="match status" value="1"/>
</dbReference>
<dbReference type="EMBL" id="JAGGLP010000083">
    <property type="protein sequence ID" value="MBP2056833.1"/>
    <property type="molecule type" value="Genomic_DNA"/>
</dbReference>
<dbReference type="Pfam" id="PF13302">
    <property type="entry name" value="Acetyltransf_3"/>
    <property type="match status" value="1"/>
</dbReference>
<reference evidence="2 3" key="1">
    <citation type="submission" date="2021-03" db="EMBL/GenBank/DDBJ databases">
        <title>Genomic Encyclopedia of Type Strains, Phase IV (KMG-IV): sequencing the most valuable type-strain genomes for metagenomic binning, comparative biology and taxonomic classification.</title>
        <authorList>
            <person name="Goeker M."/>
        </authorList>
    </citation>
    <scope>NUCLEOTIDE SEQUENCE [LARGE SCALE GENOMIC DNA]</scope>
    <source>
        <strain evidence="2 3">DSM 40499</strain>
    </source>
</reference>
<organism evidence="2 3">
    <name type="scientific">Streptomyces griseochromogenes</name>
    <dbReference type="NCBI Taxonomy" id="68214"/>
    <lineage>
        <taxon>Bacteria</taxon>
        <taxon>Bacillati</taxon>
        <taxon>Actinomycetota</taxon>
        <taxon>Actinomycetes</taxon>
        <taxon>Kitasatosporales</taxon>
        <taxon>Streptomycetaceae</taxon>
        <taxon>Streptomyces</taxon>
    </lineage>
</organism>
<comment type="caution">
    <text evidence="2">The sequence shown here is derived from an EMBL/GenBank/DDBJ whole genome shotgun (WGS) entry which is preliminary data.</text>
</comment>
<dbReference type="InterPro" id="IPR016181">
    <property type="entry name" value="Acyl_CoA_acyltransferase"/>
</dbReference>
<protein>
    <submittedName>
        <fullName evidence="2">RimJ/RimL family protein N-acetyltransferase</fullName>
    </submittedName>
</protein>
<dbReference type="PROSITE" id="PS51186">
    <property type="entry name" value="GNAT"/>
    <property type="match status" value="1"/>
</dbReference>
<dbReference type="InterPro" id="IPR000182">
    <property type="entry name" value="GNAT_dom"/>
</dbReference>
<accession>A0ABS4MB33</accession>